<evidence type="ECO:0000256" key="1">
    <source>
        <dbReference type="ARBA" id="ARBA00001933"/>
    </source>
</evidence>
<evidence type="ECO:0000313" key="5">
    <source>
        <dbReference type="EMBL" id="EME51765.1"/>
    </source>
</evidence>
<protein>
    <submittedName>
        <fullName evidence="5">Glutamate-1-semialdehyde 2,1-aminomutase</fullName>
    </submittedName>
</protein>
<comment type="caution">
    <text evidence="5">The sequence shown here is derived from an EMBL/GenBank/DDBJ whole genome shotgun (WGS) entry which is preliminary data.</text>
</comment>
<dbReference type="GO" id="GO:0017000">
    <property type="term" value="P:antibiotic biosynthetic process"/>
    <property type="evidence" value="ECO:0007669"/>
    <property type="project" value="UniProtKB-KW"/>
</dbReference>
<dbReference type="InterPro" id="IPR049704">
    <property type="entry name" value="Aminotrans_3_PPA_site"/>
</dbReference>
<sequence>MTRVLLSEDHPQYVTEAHGCRFTGADGREYLDLMCGWGPVVLGYAHPAVRRAADEQTRLGDCVNGAAPVMVELAELLVDTVPSADWAMFAKNGTDATTTCVTIARAATGRRKVLTAHGAYHGAVPWCTPGKSGVTVEDRAHVDHFEYNDIASLGAAVDRAGGDLAAIVVCPFRHDVRRDQELADPEFARAVRALCNRTGAAMILDDVRCGFRLSLGGSWEPLGVRPDLAAWSKAMANGYALAAVTGIAALRDAASDVYVTGSFWYSAVSMAASVATLTELRETDALVRMDRAGQRLRDGLDAQAKRHGLEVNQTGPVQMPLLTFAGDPEFTVATRWAREAVTRGVYLHPTHNWFLSAAHTESDIDEILDRTEDAFAAIARSVGGLSPN</sequence>
<dbReference type="InterPro" id="IPR015424">
    <property type="entry name" value="PyrdxlP-dep_Trfase"/>
</dbReference>
<dbReference type="InterPro" id="IPR015421">
    <property type="entry name" value="PyrdxlP-dep_Trfase_major"/>
</dbReference>
<evidence type="ECO:0000256" key="4">
    <source>
        <dbReference type="RuleBase" id="RU003560"/>
    </source>
</evidence>
<dbReference type="PROSITE" id="PS00600">
    <property type="entry name" value="AA_TRANSFER_CLASS_3"/>
    <property type="match status" value="1"/>
</dbReference>
<keyword evidence="3" id="KW-0045">Antibiotic biosynthesis</keyword>
<comment type="similarity">
    <text evidence="4">Belongs to the class-III pyridoxal-phosphate-dependent aminotransferase family.</text>
</comment>
<dbReference type="InterPro" id="IPR005814">
    <property type="entry name" value="Aminotrans_3"/>
</dbReference>
<dbReference type="PANTHER" id="PTHR43713:SF3">
    <property type="entry name" value="GLUTAMATE-1-SEMIALDEHYDE 2,1-AMINOMUTASE 1, CHLOROPLASTIC-RELATED"/>
    <property type="match status" value="1"/>
</dbReference>
<dbReference type="Pfam" id="PF00202">
    <property type="entry name" value="Aminotran_3"/>
    <property type="match status" value="1"/>
</dbReference>
<dbReference type="AlphaFoldDB" id="M2XRI5"/>
<dbReference type="GO" id="GO:0008483">
    <property type="term" value="F:transaminase activity"/>
    <property type="evidence" value="ECO:0007669"/>
    <property type="project" value="InterPro"/>
</dbReference>
<organism evidence="5 6">
    <name type="scientific">Amycolatopsis decaplanina DSM 44594</name>
    <dbReference type="NCBI Taxonomy" id="1284240"/>
    <lineage>
        <taxon>Bacteria</taxon>
        <taxon>Bacillati</taxon>
        <taxon>Actinomycetota</taxon>
        <taxon>Actinomycetes</taxon>
        <taxon>Pseudonocardiales</taxon>
        <taxon>Pseudonocardiaceae</taxon>
        <taxon>Amycolatopsis</taxon>
    </lineage>
</organism>
<proteinExistence type="inferred from homology"/>
<dbReference type="Gene3D" id="3.90.1150.10">
    <property type="entry name" value="Aspartate Aminotransferase, domain 1"/>
    <property type="match status" value="1"/>
</dbReference>
<dbReference type="GO" id="GO:0030170">
    <property type="term" value="F:pyridoxal phosphate binding"/>
    <property type="evidence" value="ECO:0007669"/>
    <property type="project" value="InterPro"/>
</dbReference>
<evidence type="ECO:0000313" key="6">
    <source>
        <dbReference type="Proteomes" id="UP000054226"/>
    </source>
</evidence>
<accession>M2XRI5</accession>
<evidence type="ECO:0000256" key="3">
    <source>
        <dbReference type="ARBA" id="ARBA00023194"/>
    </source>
</evidence>
<dbReference type="InterPro" id="IPR015422">
    <property type="entry name" value="PyrdxlP-dep_Trfase_small"/>
</dbReference>
<reference evidence="5 6" key="1">
    <citation type="journal article" date="2013" name="Genome Announc.">
        <title>Draft Genome Sequence of Amycolatopsis decaplanina Strain DSM 44594T.</title>
        <authorList>
            <person name="Kaur N."/>
            <person name="Kumar S."/>
            <person name="Bala M."/>
            <person name="Raghava G.P."/>
            <person name="Mayilraj S."/>
        </authorList>
    </citation>
    <scope>NUCLEOTIDE SEQUENCE [LARGE SCALE GENOMIC DNA]</scope>
    <source>
        <strain evidence="5 6">DSM 44594</strain>
    </source>
</reference>
<keyword evidence="6" id="KW-1185">Reference proteome</keyword>
<dbReference type="Gene3D" id="3.40.640.10">
    <property type="entry name" value="Type I PLP-dependent aspartate aminotransferase-like (Major domain)"/>
    <property type="match status" value="1"/>
</dbReference>
<keyword evidence="2 4" id="KW-0663">Pyridoxal phosphate</keyword>
<evidence type="ECO:0000256" key="2">
    <source>
        <dbReference type="ARBA" id="ARBA00022898"/>
    </source>
</evidence>
<dbReference type="Proteomes" id="UP000054226">
    <property type="component" value="Unassembled WGS sequence"/>
</dbReference>
<gene>
    <name evidence="5" type="ORF">H074_36319</name>
</gene>
<dbReference type="SUPFAM" id="SSF53383">
    <property type="entry name" value="PLP-dependent transferases"/>
    <property type="match status" value="1"/>
</dbReference>
<dbReference type="PATRIC" id="fig|1284240.4.peg.7410"/>
<dbReference type="PANTHER" id="PTHR43713">
    <property type="entry name" value="GLUTAMATE-1-SEMIALDEHYDE 2,1-AMINOMUTASE"/>
    <property type="match status" value="1"/>
</dbReference>
<comment type="cofactor">
    <cofactor evidence="1">
        <name>pyridoxal 5'-phosphate</name>
        <dbReference type="ChEBI" id="CHEBI:597326"/>
    </cofactor>
</comment>
<name>M2XRI5_9PSEU</name>
<dbReference type="EMBL" id="AOHO01000078">
    <property type="protein sequence ID" value="EME51765.1"/>
    <property type="molecule type" value="Genomic_DNA"/>
</dbReference>